<accession>A0AAN9L220</accession>
<gene>
    <name evidence="2" type="ORF">VNO77_22050</name>
</gene>
<feature type="transmembrane region" description="Helical" evidence="1">
    <location>
        <begin position="29"/>
        <end position="56"/>
    </location>
</feature>
<organism evidence="2 3">
    <name type="scientific">Canavalia gladiata</name>
    <name type="common">Sword bean</name>
    <name type="synonym">Dolichos gladiatus</name>
    <dbReference type="NCBI Taxonomy" id="3824"/>
    <lineage>
        <taxon>Eukaryota</taxon>
        <taxon>Viridiplantae</taxon>
        <taxon>Streptophyta</taxon>
        <taxon>Embryophyta</taxon>
        <taxon>Tracheophyta</taxon>
        <taxon>Spermatophyta</taxon>
        <taxon>Magnoliopsida</taxon>
        <taxon>eudicotyledons</taxon>
        <taxon>Gunneridae</taxon>
        <taxon>Pentapetalae</taxon>
        <taxon>rosids</taxon>
        <taxon>fabids</taxon>
        <taxon>Fabales</taxon>
        <taxon>Fabaceae</taxon>
        <taxon>Papilionoideae</taxon>
        <taxon>50 kb inversion clade</taxon>
        <taxon>NPAAA clade</taxon>
        <taxon>indigoferoid/millettioid clade</taxon>
        <taxon>Phaseoleae</taxon>
        <taxon>Canavalia</taxon>
    </lineage>
</organism>
<evidence type="ECO:0000313" key="3">
    <source>
        <dbReference type="Proteomes" id="UP001367508"/>
    </source>
</evidence>
<evidence type="ECO:0000313" key="2">
    <source>
        <dbReference type="EMBL" id="KAK7327957.1"/>
    </source>
</evidence>
<dbReference type="AlphaFoldDB" id="A0AAN9L220"/>
<keyword evidence="1" id="KW-0812">Transmembrane</keyword>
<dbReference type="EMBL" id="JAYMYQ010000005">
    <property type="protein sequence ID" value="KAK7327957.1"/>
    <property type="molecule type" value="Genomic_DNA"/>
</dbReference>
<proteinExistence type="predicted"/>
<dbReference type="Proteomes" id="UP001367508">
    <property type="component" value="Unassembled WGS sequence"/>
</dbReference>
<protein>
    <submittedName>
        <fullName evidence="2">Uncharacterized protein</fullName>
    </submittedName>
</protein>
<evidence type="ECO:0000256" key="1">
    <source>
        <dbReference type="SAM" id="Phobius"/>
    </source>
</evidence>
<name>A0AAN9L220_CANGL</name>
<comment type="caution">
    <text evidence="2">The sequence shown here is derived from an EMBL/GenBank/DDBJ whole genome shotgun (WGS) entry which is preliminary data.</text>
</comment>
<keyword evidence="1" id="KW-1133">Transmembrane helix</keyword>
<sequence length="131" mass="14342">MLLSQTCWVASIKVLGLMMDLSALNPAQIIVLGSAFCVMLSLHFTSHHTAIVLASLRLEESERAKGYHHYHPFGSPLCSCFLCGYLNISISRNIMPDEIKASFYSAESLCSEASSILDMAVFAIWNVAGLL</sequence>
<keyword evidence="1" id="KW-0472">Membrane</keyword>
<keyword evidence="3" id="KW-1185">Reference proteome</keyword>
<reference evidence="2 3" key="1">
    <citation type="submission" date="2024-01" db="EMBL/GenBank/DDBJ databases">
        <title>The genomes of 5 underutilized Papilionoideae crops provide insights into root nodulation and disease resistanc.</title>
        <authorList>
            <person name="Jiang F."/>
        </authorList>
    </citation>
    <scope>NUCLEOTIDE SEQUENCE [LARGE SCALE GENOMIC DNA]</scope>
    <source>
        <strain evidence="2">LVBAO_FW01</strain>
        <tissue evidence="2">Leaves</tissue>
    </source>
</reference>